<comment type="similarity">
    <text evidence="5">Belongs to the SAT4 family.</text>
</comment>
<dbReference type="Pfam" id="PF20684">
    <property type="entry name" value="Fung_rhodopsin"/>
    <property type="match status" value="1"/>
</dbReference>
<protein>
    <recommendedName>
        <fullName evidence="8">Rhodopsin domain-containing protein</fullName>
    </recommendedName>
</protein>
<evidence type="ECO:0000256" key="7">
    <source>
        <dbReference type="SAM" id="Phobius"/>
    </source>
</evidence>
<keyword evidence="4 7" id="KW-0472">Membrane</keyword>
<gene>
    <name evidence="9" type="ORF">D0869_05610</name>
</gene>
<feature type="transmembrane region" description="Helical" evidence="7">
    <location>
        <begin position="187"/>
        <end position="206"/>
    </location>
</feature>
<dbReference type="GO" id="GO:0016020">
    <property type="term" value="C:membrane"/>
    <property type="evidence" value="ECO:0007669"/>
    <property type="project" value="UniProtKB-SubCell"/>
</dbReference>
<feature type="transmembrane region" description="Helical" evidence="7">
    <location>
        <begin position="56"/>
        <end position="77"/>
    </location>
</feature>
<sequence length="374" mass="41462">MALEGRAPSVFTAVLILAVAAFSVFPCKQPVVAYIDMKAISDFETSTLKAFGYDDWCMCIGIVPFLALTIVCLAGPFHGVGVHQASLTPAQQTQGRLWFFLFEILFCITIIFVKLSISFMLARIAAPMKKYVWALWFMAGLVTLANLVSLFYIIFQCSPVAFFWDRTITGGSCNKAKILADIYYMDTAVNIIVDWFCALLPVPLLWSIQMNRNTKISVAFLLGLGVFASLSACIRLKYTVNLNNSNDFLYGVGDVAIWGYAENATGVIVGCISTLRPLFQRLFKLGSSRDPSSGFELKNTHDRPRPTSVHGGQGPESQYSWAKNRHGKNIATVRTGQLRKSSDPSFCESEEELVQDQQKGIQVSRSVTQHRDIA</sequence>
<name>A0A3M6WX68_HORWE</name>
<comment type="subcellular location">
    <subcellularLocation>
        <location evidence="1">Membrane</location>
        <topology evidence="1">Multi-pass membrane protein</topology>
    </subcellularLocation>
</comment>
<organism evidence="9 10">
    <name type="scientific">Hortaea werneckii</name>
    <name type="common">Black yeast</name>
    <name type="synonym">Cladosporium werneckii</name>
    <dbReference type="NCBI Taxonomy" id="91943"/>
    <lineage>
        <taxon>Eukaryota</taxon>
        <taxon>Fungi</taxon>
        <taxon>Dikarya</taxon>
        <taxon>Ascomycota</taxon>
        <taxon>Pezizomycotina</taxon>
        <taxon>Dothideomycetes</taxon>
        <taxon>Dothideomycetidae</taxon>
        <taxon>Mycosphaerellales</taxon>
        <taxon>Teratosphaeriaceae</taxon>
        <taxon>Hortaea</taxon>
    </lineage>
</organism>
<dbReference type="InterPro" id="IPR052337">
    <property type="entry name" value="SAT4-like"/>
</dbReference>
<evidence type="ECO:0000313" key="9">
    <source>
        <dbReference type="EMBL" id="RMX83031.1"/>
    </source>
</evidence>
<keyword evidence="3 7" id="KW-1133">Transmembrane helix</keyword>
<proteinExistence type="inferred from homology"/>
<comment type="caution">
    <text evidence="9">The sequence shown here is derived from an EMBL/GenBank/DDBJ whole genome shotgun (WGS) entry which is preliminary data.</text>
</comment>
<dbReference type="EMBL" id="QWIJ01000382">
    <property type="protein sequence ID" value="RMX83031.1"/>
    <property type="molecule type" value="Genomic_DNA"/>
</dbReference>
<evidence type="ECO:0000256" key="3">
    <source>
        <dbReference type="ARBA" id="ARBA00022989"/>
    </source>
</evidence>
<dbReference type="AlphaFoldDB" id="A0A3M6WX68"/>
<evidence type="ECO:0000256" key="4">
    <source>
        <dbReference type="ARBA" id="ARBA00023136"/>
    </source>
</evidence>
<feature type="transmembrane region" description="Helical" evidence="7">
    <location>
        <begin position="218"/>
        <end position="238"/>
    </location>
</feature>
<dbReference type="Proteomes" id="UP000281245">
    <property type="component" value="Unassembled WGS sequence"/>
</dbReference>
<dbReference type="PANTHER" id="PTHR33048">
    <property type="entry name" value="PTH11-LIKE INTEGRAL MEMBRANE PROTEIN (AFU_ORTHOLOGUE AFUA_5G11245)"/>
    <property type="match status" value="1"/>
</dbReference>
<feature type="transmembrane region" description="Helical" evidence="7">
    <location>
        <begin position="97"/>
        <end position="121"/>
    </location>
</feature>
<feature type="transmembrane region" description="Helical" evidence="7">
    <location>
        <begin position="12"/>
        <end position="35"/>
    </location>
</feature>
<feature type="transmembrane region" description="Helical" evidence="7">
    <location>
        <begin position="133"/>
        <end position="155"/>
    </location>
</feature>
<dbReference type="PANTHER" id="PTHR33048:SF31">
    <property type="entry name" value="INTEGRAL MEMBRANE PROTEIN"/>
    <property type="match status" value="1"/>
</dbReference>
<evidence type="ECO:0000256" key="6">
    <source>
        <dbReference type="SAM" id="MobiDB-lite"/>
    </source>
</evidence>
<feature type="transmembrane region" description="Helical" evidence="7">
    <location>
        <begin position="258"/>
        <end position="279"/>
    </location>
</feature>
<feature type="region of interest" description="Disordered" evidence="6">
    <location>
        <begin position="291"/>
        <end position="320"/>
    </location>
</feature>
<evidence type="ECO:0000256" key="1">
    <source>
        <dbReference type="ARBA" id="ARBA00004141"/>
    </source>
</evidence>
<evidence type="ECO:0000256" key="2">
    <source>
        <dbReference type="ARBA" id="ARBA00022692"/>
    </source>
</evidence>
<dbReference type="OrthoDB" id="3934549at2759"/>
<feature type="domain" description="Rhodopsin" evidence="8">
    <location>
        <begin position="48"/>
        <end position="281"/>
    </location>
</feature>
<evidence type="ECO:0000313" key="10">
    <source>
        <dbReference type="Proteomes" id="UP000281245"/>
    </source>
</evidence>
<keyword evidence="2 7" id="KW-0812">Transmembrane</keyword>
<evidence type="ECO:0000259" key="8">
    <source>
        <dbReference type="Pfam" id="PF20684"/>
    </source>
</evidence>
<dbReference type="InterPro" id="IPR049326">
    <property type="entry name" value="Rhodopsin_dom_fungi"/>
</dbReference>
<reference evidence="9 10" key="1">
    <citation type="journal article" date="2018" name="BMC Genomics">
        <title>Genomic evidence for intraspecific hybridization in a clonal and extremely halotolerant yeast.</title>
        <authorList>
            <person name="Gostincar C."/>
            <person name="Stajich J.E."/>
            <person name="Zupancic J."/>
            <person name="Zalar P."/>
            <person name="Gunde-Cimerman N."/>
        </authorList>
    </citation>
    <scope>NUCLEOTIDE SEQUENCE [LARGE SCALE GENOMIC DNA]</scope>
    <source>
        <strain evidence="9 10">EXF-6656</strain>
    </source>
</reference>
<feature type="compositionally biased region" description="Polar residues" evidence="6">
    <location>
        <begin position="355"/>
        <end position="367"/>
    </location>
</feature>
<evidence type="ECO:0000256" key="5">
    <source>
        <dbReference type="ARBA" id="ARBA00038359"/>
    </source>
</evidence>
<accession>A0A3M6WX68</accession>
<feature type="region of interest" description="Disordered" evidence="6">
    <location>
        <begin position="335"/>
        <end position="374"/>
    </location>
</feature>